<dbReference type="InterPro" id="IPR003448">
    <property type="entry name" value="Mopterin_biosynth_MoaE"/>
</dbReference>
<sequence length="147" mass="16713">MHIELRDQCFDPWAEITGFRDRMLSAGQYGACAVFVGTMRDYNDGDRVRSMYLEHYPGMTEKQLESLVNASCETNNLMEALVVHRVGSVNPGEDIVLVAVWSAHRKASFDACREIMEALKSTAPFWKKETLDDQNGERWVHRNTPGS</sequence>
<dbReference type="CDD" id="cd00756">
    <property type="entry name" value="MoaE"/>
    <property type="match status" value="1"/>
</dbReference>
<name>A0A160TPL5_9ZZZZ</name>
<dbReference type="SUPFAM" id="SSF54690">
    <property type="entry name" value="Molybdopterin synthase subunit MoaE"/>
    <property type="match status" value="1"/>
</dbReference>
<proteinExistence type="predicted"/>
<dbReference type="InterPro" id="IPR036563">
    <property type="entry name" value="MoaE_sf"/>
</dbReference>
<organism evidence="1">
    <name type="scientific">hydrothermal vent metagenome</name>
    <dbReference type="NCBI Taxonomy" id="652676"/>
    <lineage>
        <taxon>unclassified sequences</taxon>
        <taxon>metagenomes</taxon>
        <taxon>ecological metagenomes</taxon>
    </lineage>
</organism>
<dbReference type="PANTHER" id="PTHR23404">
    <property type="entry name" value="MOLYBDOPTERIN SYNTHASE RELATED"/>
    <property type="match status" value="1"/>
</dbReference>
<dbReference type="AlphaFoldDB" id="A0A160TPL5"/>
<gene>
    <name evidence="1" type="ORF">MGWOODY_XGa153</name>
</gene>
<accession>A0A160TPL5</accession>
<dbReference type="GO" id="GO:0006777">
    <property type="term" value="P:Mo-molybdopterin cofactor biosynthetic process"/>
    <property type="evidence" value="ECO:0007669"/>
    <property type="project" value="InterPro"/>
</dbReference>
<dbReference type="Pfam" id="PF02391">
    <property type="entry name" value="MoaE"/>
    <property type="match status" value="1"/>
</dbReference>
<dbReference type="EMBL" id="CZRL01000032">
    <property type="protein sequence ID" value="CUS50609.1"/>
    <property type="molecule type" value="Genomic_DNA"/>
</dbReference>
<reference evidence="1" key="1">
    <citation type="submission" date="2015-10" db="EMBL/GenBank/DDBJ databases">
        <authorList>
            <person name="Gilbert D.G."/>
        </authorList>
    </citation>
    <scope>NUCLEOTIDE SEQUENCE</scope>
</reference>
<dbReference type="Gene3D" id="3.90.1170.40">
    <property type="entry name" value="Molybdopterin biosynthesis MoaE subunit"/>
    <property type="match status" value="1"/>
</dbReference>
<protein>
    <submittedName>
        <fullName evidence="1">Molybdenum cofactor biosynthesis protein MoaE</fullName>
    </submittedName>
</protein>
<evidence type="ECO:0000313" key="1">
    <source>
        <dbReference type="EMBL" id="CUS50609.1"/>
    </source>
</evidence>